<dbReference type="EMBL" id="FMYG01000005">
    <property type="protein sequence ID" value="SDC47047.1"/>
    <property type="molecule type" value="Genomic_DNA"/>
</dbReference>
<protein>
    <recommendedName>
        <fullName evidence="4">ABC transporter permease</fullName>
    </recommendedName>
</protein>
<keyword evidence="1" id="KW-1133">Transmembrane helix</keyword>
<keyword evidence="1" id="KW-0472">Membrane</keyword>
<gene>
    <name evidence="2" type="ORF">SAMN05216418_2311</name>
</gene>
<accession>A0A1G6LVD2</accession>
<evidence type="ECO:0000313" key="3">
    <source>
        <dbReference type="Proteomes" id="UP000183203"/>
    </source>
</evidence>
<dbReference type="AlphaFoldDB" id="A0A1G6LVD2"/>
<dbReference type="OrthoDB" id="5244396at2"/>
<sequence>MSLVAATRSEYTKQFSTAGWWVLGIVLVAYVAFTAGVLALVFGGVASGRLTGSTGPALSTDGIPALVYSSATAVGYVFPLLVGTLMVTTEFRHKTLTPTFLATPRRGVVLVGKFVVGVVVGLLYGILGSLAAVGAGAGVLSIFGIDTALGAGDTWELVGRMLLAFALWSLVGIGVGTVVRNQVAAIVIVLAITLFIEPIVRTAGGLVDGFAGVVKWFPSAASDALVGQTIFGAMGTTAGDSLEWWAGGLVLLGYAVVLVVIGLLTTWRRDID</sequence>
<feature type="transmembrane region" description="Helical" evidence="1">
    <location>
        <begin position="183"/>
        <end position="200"/>
    </location>
</feature>
<dbReference type="Proteomes" id="UP000183203">
    <property type="component" value="Unassembled WGS sequence"/>
</dbReference>
<organism evidence="2 3">
    <name type="scientific">Microbacterium enclense</name>
    <dbReference type="NCBI Taxonomy" id="993073"/>
    <lineage>
        <taxon>Bacteria</taxon>
        <taxon>Bacillati</taxon>
        <taxon>Actinomycetota</taxon>
        <taxon>Actinomycetes</taxon>
        <taxon>Micrococcales</taxon>
        <taxon>Microbacteriaceae</taxon>
        <taxon>Microbacterium</taxon>
    </lineage>
</organism>
<feature type="transmembrane region" description="Helical" evidence="1">
    <location>
        <begin position="157"/>
        <end position="176"/>
    </location>
</feature>
<proteinExistence type="predicted"/>
<feature type="transmembrane region" description="Helical" evidence="1">
    <location>
        <begin position="244"/>
        <end position="267"/>
    </location>
</feature>
<feature type="transmembrane region" description="Helical" evidence="1">
    <location>
        <begin position="108"/>
        <end position="137"/>
    </location>
</feature>
<feature type="transmembrane region" description="Helical" evidence="1">
    <location>
        <begin position="20"/>
        <end position="45"/>
    </location>
</feature>
<reference evidence="2 3" key="1">
    <citation type="submission" date="2016-09" db="EMBL/GenBank/DDBJ databases">
        <authorList>
            <person name="Capua I."/>
            <person name="De Benedictis P."/>
            <person name="Joannis T."/>
            <person name="Lombin L.H."/>
            <person name="Cattoli G."/>
        </authorList>
    </citation>
    <scope>NUCLEOTIDE SEQUENCE [LARGE SCALE GENOMIC DNA]</scope>
    <source>
        <strain evidence="2 3">NIO-1002</strain>
    </source>
</reference>
<dbReference type="STRING" id="993073.AS029_10210"/>
<evidence type="ECO:0008006" key="4">
    <source>
        <dbReference type="Google" id="ProtNLM"/>
    </source>
</evidence>
<keyword evidence="1" id="KW-0812">Transmembrane</keyword>
<evidence type="ECO:0000313" key="2">
    <source>
        <dbReference type="EMBL" id="SDC47047.1"/>
    </source>
</evidence>
<evidence type="ECO:0000256" key="1">
    <source>
        <dbReference type="SAM" id="Phobius"/>
    </source>
</evidence>
<feature type="transmembrane region" description="Helical" evidence="1">
    <location>
        <begin position="65"/>
        <end position="87"/>
    </location>
</feature>
<name>A0A1G6LVD2_9MICO</name>
<dbReference type="RefSeq" id="WP_058232507.1">
    <property type="nucleotide sequence ID" value="NZ_FMYG01000005.1"/>
</dbReference>